<proteinExistence type="inferred from homology"/>
<reference evidence="3" key="1">
    <citation type="submission" date="2018-06" db="EMBL/GenBank/DDBJ databases">
        <title>Genome assembly of Danube salmon.</title>
        <authorList>
            <person name="Macqueen D.J."/>
            <person name="Gundappa M.K."/>
        </authorList>
    </citation>
    <scope>NUCLEOTIDE SEQUENCE [LARGE SCALE GENOMIC DNA]</scope>
</reference>
<dbReference type="AlphaFoldDB" id="A0A4W5M2X1"/>
<dbReference type="GeneTree" id="ENSGT00970000198416"/>
<dbReference type="STRING" id="62062.ENSHHUP00000032159"/>
<evidence type="ECO:0000313" key="2">
    <source>
        <dbReference type="Ensembl" id="ENSHHUP00000032159.1"/>
    </source>
</evidence>
<evidence type="ECO:0000313" key="3">
    <source>
        <dbReference type="Proteomes" id="UP000314982"/>
    </source>
</evidence>
<name>A0A4W5M2X1_9TELE</name>
<reference evidence="2" key="3">
    <citation type="submission" date="2025-09" db="UniProtKB">
        <authorList>
            <consortium name="Ensembl"/>
        </authorList>
    </citation>
    <scope>IDENTIFICATION</scope>
</reference>
<dbReference type="PANTHER" id="PTHR32428">
    <property type="entry name" value="TARGET OF RAPAMYCIN COMPLEX 2 SUBUNIT BIT61-RELATED"/>
    <property type="match status" value="1"/>
</dbReference>
<accession>A0A4W5M2X1</accession>
<sequence>MSSPSLSDLGKSDKAALEERGTQQRKAGANATWNSIHNAVISVFQRKDLGENDLYILNEGSFLGYLYFTIYIYDNFYFTTFLKQIMYFLLHPFSLTNQLLTKGMVILRDKMRFYEEAIGLLGRDVGLFLL</sequence>
<organism evidence="2 3">
    <name type="scientific">Hucho hucho</name>
    <name type="common">huchen</name>
    <dbReference type="NCBI Taxonomy" id="62062"/>
    <lineage>
        <taxon>Eukaryota</taxon>
        <taxon>Metazoa</taxon>
        <taxon>Chordata</taxon>
        <taxon>Craniata</taxon>
        <taxon>Vertebrata</taxon>
        <taxon>Euteleostomi</taxon>
        <taxon>Actinopterygii</taxon>
        <taxon>Neopterygii</taxon>
        <taxon>Teleostei</taxon>
        <taxon>Protacanthopterygii</taxon>
        <taxon>Salmoniformes</taxon>
        <taxon>Salmonidae</taxon>
        <taxon>Salmoninae</taxon>
        <taxon>Hucho</taxon>
    </lineage>
</organism>
<evidence type="ECO:0000256" key="1">
    <source>
        <dbReference type="ARBA" id="ARBA00010453"/>
    </source>
</evidence>
<reference evidence="2" key="2">
    <citation type="submission" date="2025-08" db="UniProtKB">
        <authorList>
            <consortium name="Ensembl"/>
        </authorList>
    </citation>
    <scope>IDENTIFICATION</scope>
</reference>
<dbReference type="GO" id="GO:0038203">
    <property type="term" value="P:TORC2 signaling"/>
    <property type="evidence" value="ECO:0007669"/>
    <property type="project" value="TreeGrafter"/>
</dbReference>
<comment type="similarity">
    <text evidence="1">Belongs to the PROTOR family.</text>
</comment>
<dbReference type="PANTHER" id="PTHR32428:SF4">
    <property type="entry name" value="PROLINE-RICH PROTEIN 5"/>
    <property type="match status" value="1"/>
</dbReference>
<keyword evidence="3" id="KW-1185">Reference proteome</keyword>
<dbReference type="Ensembl" id="ENSHHUT00000033475.1">
    <property type="protein sequence ID" value="ENSHHUP00000032159.1"/>
    <property type="gene ID" value="ENSHHUG00000020411.1"/>
</dbReference>
<dbReference type="Proteomes" id="UP000314982">
    <property type="component" value="Unassembled WGS sequence"/>
</dbReference>
<dbReference type="InterPro" id="IPR013745">
    <property type="entry name" value="Bit61/PRR5"/>
</dbReference>
<dbReference type="GO" id="GO:0031932">
    <property type="term" value="C:TORC2 complex"/>
    <property type="evidence" value="ECO:0007669"/>
    <property type="project" value="TreeGrafter"/>
</dbReference>
<protein>
    <submittedName>
        <fullName evidence="2">Uncharacterized protein</fullName>
    </submittedName>
</protein>